<accession>A0ABU3AA50</accession>
<feature type="transmembrane region" description="Helical" evidence="1">
    <location>
        <begin position="226"/>
        <end position="247"/>
    </location>
</feature>
<keyword evidence="1" id="KW-0472">Membrane</keyword>
<dbReference type="Pfam" id="PF02447">
    <property type="entry name" value="GntP_permease"/>
    <property type="match status" value="1"/>
</dbReference>
<feature type="transmembrane region" description="Helical" evidence="1">
    <location>
        <begin position="327"/>
        <end position="345"/>
    </location>
</feature>
<feature type="transmembrane region" description="Helical" evidence="1">
    <location>
        <begin position="259"/>
        <end position="280"/>
    </location>
</feature>
<dbReference type="PANTHER" id="PTHR30354">
    <property type="entry name" value="GNT FAMILY GLUCONATE TRANSPORTER"/>
    <property type="match status" value="1"/>
</dbReference>
<feature type="transmembrane region" description="Helical" evidence="1">
    <location>
        <begin position="292"/>
        <end position="315"/>
    </location>
</feature>
<feature type="transmembrane region" description="Helical" evidence="1">
    <location>
        <begin position="97"/>
        <end position="121"/>
    </location>
</feature>
<gene>
    <name evidence="2" type="ORF">RM706_02205</name>
</gene>
<feature type="transmembrane region" description="Helical" evidence="1">
    <location>
        <begin position="133"/>
        <end position="153"/>
    </location>
</feature>
<protein>
    <submittedName>
        <fullName evidence="2">Gluconate:H+ symporter</fullName>
    </submittedName>
</protein>
<keyword evidence="1" id="KW-1133">Transmembrane helix</keyword>
<dbReference type="RefSeq" id="WP_311349387.1">
    <property type="nucleotide sequence ID" value="NZ_JAVRHR010000001.1"/>
</dbReference>
<evidence type="ECO:0000256" key="1">
    <source>
        <dbReference type="SAM" id="Phobius"/>
    </source>
</evidence>
<feature type="transmembrane region" description="Helical" evidence="1">
    <location>
        <begin position="173"/>
        <end position="192"/>
    </location>
</feature>
<feature type="transmembrane region" description="Helical" evidence="1">
    <location>
        <begin position="357"/>
        <end position="376"/>
    </location>
</feature>
<keyword evidence="1" id="KW-0812">Transmembrane</keyword>
<feature type="transmembrane region" description="Helical" evidence="1">
    <location>
        <begin position="58"/>
        <end position="77"/>
    </location>
</feature>
<keyword evidence="3" id="KW-1185">Reference proteome</keyword>
<dbReference type="Proteomes" id="UP001255246">
    <property type="component" value="Unassembled WGS sequence"/>
</dbReference>
<comment type="caution">
    <text evidence="2">The sequence shown here is derived from an EMBL/GenBank/DDBJ whole genome shotgun (WGS) entry which is preliminary data.</text>
</comment>
<proteinExistence type="predicted"/>
<dbReference type="EMBL" id="JAVRHR010000001">
    <property type="protein sequence ID" value="MDT0605821.1"/>
    <property type="molecule type" value="Genomic_DNA"/>
</dbReference>
<feature type="transmembrane region" description="Helical" evidence="1">
    <location>
        <begin position="27"/>
        <end position="46"/>
    </location>
</feature>
<dbReference type="PIRSF" id="PIRSF002746">
    <property type="entry name" value="Gluconate_transporter"/>
    <property type="match status" value="1"/>
</dbReference>
<dbReference type="PANTHER" id="PTHR30354:SF11">
    <property type="entry name" value="PERMEASE"/>
    <property type="match status" value="1"/>
</dbReference>
<dbReference type="InterPro" id="IPR003474">
    <property type="entry name" value="Glcn_transporter"/>
</dbReference>
<sequence>MIILLLLISVALIIVLTVKWKVHPFLALLAAAFFYALYANMSFELILTSIEDGFGGTLGKIGLVILLGVIIGAFLENSGGAYKMAEVVLKIIGKKRIHAAMAIIGYIVSIPVFSDSGFIILNPLNKSLSKKAGLSIAGTAVALALGLLLTHVMVPPTPGPIAAAAILEADIGLVMLIGISVSALSLIVAIVYSKRIAGKTYIDPNPELSENQIKTKMLEAPSAFKSFLPILIPILLIVTKSLSTFLLGDAYTVEAWFKLIGFIGSPVIALIIGVLLSFLLPKKFDVQLLSDTGWVGKALLSASSIILITGAGGIFGKILQNSGIGDTLAHLLSGISLGIWLPFILTAAIKTAQGSSTVALITAASIMAPLMVSMGFDTEAQRAMVVIAIGAGALVVPHANDSGFWVVTQLTGMDIKTGYKLYTLGAFITGVFAALMVFLISFFI</sequence>
<feature type="transmembrane region" description="Helical" evidence="1">
    <location>
        <begin position="382"/>
        <end position="400"/>
    </location>
</feature>
<organism evidence="2 3">
    <name type="scientific">Croceitalea rosinachiae</name>
    <dbReference type="NCBI Taxonomy" id="3075596"/>
    <lineage>
        <taxon>Bacteria</taxon>
        <taxon>Pseudomonadati</taxon>
        <taxon>Bacteroidota</taxon>
        <taxon>Flavobacteriia</taxon>
        <taxon>Flavobacteriales</taxon>
        <taxon>Flavobacteriaceae</taxon>
        <taxon>Croceitalea</taxon>
    </lineage>
</organism>
<reference evidence="2 3" key="1">
    <citation type="submission" date="2023-09" db="EMBL/GenBank/DDBJ databases">
        <authorList>
            <person name="Rey-Velasco X."/>
        </authorList>
    </citation>
    <scope>NUCLEOTIDE SEQUENCE [LARGE SCALE GENOMIC DNA]</scope>
    <source>
        <strain evidence="2 3">F388</strain>
    </source>
</reference>
<evidence type="ECO:0000313" key="3">
    <source>
        <dbReference type="Proteomes" id="UP001255246"/>
    </source>
</evidence>
<name>A0ABU3AA50_9FLAO</name>
<feature type="transmembrane region" description="Helical" evidence="1">
    <location>
        <begin position="421"/>
        <end position="443"/>
    </location>
</feature>
<evidence type="ECO:0000313" key="2">
    <source>
        <dbReference type="EMBL" id="MDT0605821.1"/>
    </source>
</evidence>
<dbReference type="NCBIfam" id="TIGR00791">
    <property type="entry name" value="gntP"/>
    <property type="match status" value="1"/>
</dbReference>